<dbReference type="PANTHER" id="PTHR43648:SF1">
    <property type="entry name" value="ELECTRON TRANSFER FLAVOPROTEIN BETA SUBUNIT LYSINE METHYLTRANSFERASE"/>
    <property type="match status" value="1"/>
</dbReference>
<comment type="caution">
    <text evidence="6">The sequence shown here is derived from an EMBL/GenBank/DDBJ whole genome shotgun (WGS) entry which is preliminary data.</text>
</comment>
<dbReference type="InterPro" id="IPR004498">
    <property type="entry name" value="Ribosomal_PrmA_MeTrfase"/>
</dbReference>
<keyword evidence="3 6" id="KW-0489">Methyltransferase</keyword>
<evidence type="ECO:0000313" key="7">
    <source>
        <dbReference type="Proteomes" id="UP001210231"/>
    </source>
</evidence>
<evidence type="ECO:0000256" key="1">
    <source>
        <dbReference type="ARBA" id="ARBA00009741"/>
    </source>
</evidence>
<dbReference type="NCBIfam" id="NF001785">
    <property type="entry name" value="PRK00517.2-2"/>
    <property type="match status" value="1"/>
</dbReference>
<protein>
    <submittedName>
        <fullName evidence="6">50S ribosomal protein L11 methyltransferase</fullName>
    </submittedName>
</protein>
<keyword evidence="7" id="KW-1185">Reference proteome</keyword>
<dbReference type="Pfam" id="PF06325">
    <property type="entry name" value="PrmA"/>
    <property type="match status" value="1"/>
</dbReference>
<keyword evidence="6" id="KW-0689">Ribosomal protein</keyword>
<dbReference type="InterPro" id="IPR029063">
    <property type="entry name" value="SAM-dependent_MTases_sf"/>
</dbReference>
<keyword evidence="2" id="KW-0963">Cytoplasm</keyword>
<comment type="similarity">
    <text evidence="1">Belongs to the methyltransferase superfamily. PrmA family.</text>
</comment>
<evidence type="ECO:0000256" key="5">
    <source>
        <dbReference type="ARBA" id="ARBA00022691"/>
    </source>
</evidence>
<dbReference type="CDD" id="cd02440">
    <property type="entry name" value="AdoMet_MTases"/>
    <property type="match status" value="1"/>
</dbReference>
<dbReference type="GO" id="GO:0005840">
    <property type="term" value="C:ribosome"/>
    <property type="evidence" value="ECO:0007669"/>
    <property type="project" value="UniProtKB-KW"/>
</dbReference>
<name>A0ABT4UGI9_9BACT</name>
<reference evidence="6 7" key="1">
    <citation type="submission" date="2022-12" db="EMBL/GenBank/DDBJ databases">
        <title>Chitinophagaceae gen. sp. nov., a new member of the family Chitinophagaceae, isolated from soil in a chemical factory.</title>
        <authorList>
            <person name="Ke Z."/>
        </authorList>
    </citation>
    <scope>NUCLEOTIDE SEQUENCE [LARGE SCALE GENOMIC DNA]</scope>
    <source>
        <strain evidence="6 7">LY-5</strain>
    </source>
</reference>
<dbReference type="InterPro" id="IPR050078">
    <property type="entry name" value="Ribosomal_L11_MeTrfase_PrmA"/>
</dbReference>
<dbReference type="EMBL" id="JAQGEF010000002">
    <property type="protein sequence ID" value="MDA3613709.1"/>
    <property type="molecule type" value="Genomic_DNA"/>
</dbReference>
<keyword evidence="4" id="KW-0808">Transferase</keyword>
<dbReference type="Gene3D" id="3.40.50.150">
    <property type="entry name" value="Vaccinia Virus protein VP39"/>
    <property type="match status" value="1"/>
</dbReference>
<gene>
    <name evidence="6" type="primary">prmA</name>
    <name evidence="6" type="ORF">O3P16_02730</name>
</gene>
<dbReference type="PIRSF" id="PIRSF000401">
    <property type="entry name" value="RPL11_MTase"/>
    <property type="match status" value="1"/>
</dbReference>
<evidence type="ECO:0000256" key="2">
    <source>
        <dbReference type="ARBA" id="ARBA00022490"/>
    </source>
</evidence>
<evidence type="ECO:0000313" key="6">
    <source>
        <dbReference type="EMBL" id="MDA3613709.1"/>
    </source>
</evidence>
<sequence>MLEQVYWKYTIGPAEKISLDIALAVLAELGFDAFEEQEEYLVAAGVQSQVMEEAADTALEELSIPYTKLVVENENWNAIWESSFDPIIVDDIVAIRAEFHPPNKDVEYEVIITPKMSFGTGHHGTTYCVIQLMRLIDFNDKTVYDFGTGTGILGILAEKFGARYVLAADYDPWCIENATENIEANNSKNVEVLLADAPPEEGQFDIIIANINKHILLQFMQHLSHLQTGGNQLILSGLLIEDEKDILHAAAKNGYEKVQLNEKNGWIAILFNKTS</sequence>
<keyword evidence="5" id="KW-0949">S-adenosyl-L-methionine</keyword>
<dbReference type="Proteomes" id="UP001210231">
    <property type="component" value="Unassembled WGS sequence"/>
</dbReference>
<accession>A0ABT4UGI9</accession>
<keyword evidence="6" id="KW-0687">Ribonucleoprotein</keyword>
<dbReference type="GO" id="GO:0008168">
    <property type="term" value="F:methyltransferase activity"/>
    <property type="evidence" value="ECO:0007669"/>
    <property type="project" value="UniProtKB-KW"/>
</dbReference>
<dbReference type="SUPFAM" id="SSF53335">
    <property type="entry name" value="S-adenosyl-L-methionine-dependent methyltransferases"/>
    <property type="match status" value="1"/>
</dbReference>
<evidence type="ECO:0000256" key="3">
    <source>
        <dbReference type="ARBA" id="ARBA00022603"/>
    </source>
</evidence>
<dbReference type="PANTHER" id="PTHR43648">
    <property type="entry name" value="ELECTRON TRANSFER FLAVOPROTEIN BETA SUBUNIT LYSINE METHYLTRANSFERASE"/>
    <property type="match status" value="1"/>
</dbReference>
<dbReference type="RefSeq" id="WP_407030037.1">
    <property type="nucleotide sequence ID" value="NZ_JAQGEF010000002.1"/>
</dbReference>
<proteinExistence type="inferred from homology"/>
<evidence type="ECO:0000256" key="4">
    <source>
        <dbReference type="ARBA" id="ARBA00022679"/>
    </source>
</evidence>
<dbReference type="GO" id="GO:0032259">
    <property type="term" value="P:methylation"/>
    <property type="evidence" value="ECO:0007669"/>
    <property type="project" value="UniProtKB-KW"/>
</dbReference>
<organism evidence="6 7">
    <name type="scientific">Polluticaenibacter yanchengensis</name>
    <dbReference type="NCBI Taxonomy" id="3014562"/>
    <lineage>
        <taxon>Bacteria</taxon>
        <taxon>Pseudomonadati</taxon>
        <taxon>Bacteroidota</taxon>
        <taxon>Chitinophagia</taxon>
        <taxon>Chitinophagales</taxon>
        <taxon>Chitinophagaceae</taxon>
        <taxon>Polluticaenibacter</taxon>
    </lineage>
</organism>